<feature type="non-terminal residue" evidence="1">
    <location>
        <position position="1"/>
    </location>
</feature>
<proteinExistence type="predicted"/>
<dbReference type="PANTHER" id="PTHR23053:SF0">
    <property type="entry name" value="HYDROCEPHALUS-INDUCING PROTEIN HOMOLOG"/>
    <property type="match status" value="1"/>
</dbReference>
<organism evidence="1 2">
    <name type="scientific">Serilophus lunatus</name>
    <name type="common">silver-breasted broadbill</name>
    <dbReference type="NCBI Taxonomy" id="239386"/>
    <lineage>
        <taxon>Eukaryota</taxon>
        <taxon>Metazoa</taxon>
        <taxon>Chordata</taxon>
        <taxon>Craniata</taxon>
        <taxon>Vertebrata</taxon>
        <taxon>Euteleostomi</taxon>
        <taxon>Archelosauria</taxon>
        <taxon>Archosauria</taxon>
        <taxon>Dinosauria</taxon>
        <taxon>Saurischia</taxon>
        <taxon>Theropoda</taxon>
        <taxon>Coelurosauria</taxon>
        <taxon>Aves</taxon>
        <taxon>Neognathae</taxon>
        <taxon>Neoaves</taxon>
        <taxon>Telluraves</taxon>
        <taxon>Australaves</taxon>
        <taxon>Passeriformes</taxon>
        <taxon>Eurylaimidae</taxon>
        <taxon>Serilophus</taxon>
    </lineage>
</organism>
<feature type="non-terminal residue" evidence="1">
    <location>
        <position position="122"/>
    </location>
</feature>
<name>A0A7L1DQ04_9PASS</name>
<keyword evidence="2" id="KW-1185">Reference proteome</keyword>
<dbReference type="OrthoDB" id="442692at2759"/>
<dbReference type="InterPro" id="IPR033305">
    <property type="entry name" value="Hydin-like"/>
</dbReference>
<reference evidence="1 2" key="1">
    <citation type="submission" date="2019-09" db="EMBL/GenBank/DDBJ databases">
        <title>Bird 10,000 Genomes (B10K) Project - Family phase.</title>
        <authorList>
            <person name="Zhang G."/>
        </authorList>
    </citation>
    <scope>NUCLEOTIDE SEQUENCE [LARGE SCALE GENOMIC DNA]</scope>
    <source>
        <strain evidence="1">B10K-DU-002-03</strain>
        <tissue evidence="1">Muscle</tissue>
    </source>
</reference>
<dbReference type="EMBL" id="VXBA01010192">
    <property type="protein sequence ID" value="NXM79246.1"/>
    <property type="molecule type" value="Genomic_DNA"/>
</dbReference>
<dbReference type="GO" id="GO:1904158">
    <property type="term" value="P:axonemal central apparatus assembly"/>
    <property type="evidence" value="ECO:0007669"/>
    <property type="project" value="TreeGrafter"/>
</dbReference>
<comment type="caution">
    <text evidence="1">The sequence shown here is derived from an EMBL/GenBank/DDBJ whole genome shotgun (WGS) entry which is preliminary data.</text>
</comment>
<gene>
    <name evidence="1" type="primary">Hydin</name>
    <name evidence="1" type="ORF">SERLUN_R15254</name>
</gene>
<dbReference type="InterPro" id="IPR013783">
    <property type="entry name" value="Ig-like_fold"/>
</dbReference>
<sequence>MLEVRFESANQPVGEVDVLLPIEVPQLLGQATGWAQQQMALGLSAEFSVLLQVAKGPTLHIRLRATVVMLSLSLSRDRVQFPDVQVGQCQDETVRLYNHFKVPCKWFITVNKPAKKVKLRRR</sequence>
<evidence type="ECO:0000313" key="1">
    <source>
        <dbReference type="EMBL" id="NXM79246.1"/>
    </source>
</evidence>
<dbReference type="Gene3D" id="2.60.40.10">
    <property type="entry name" value="Immunoglobulins"/>
    <property type="match status" value="1"/>
</dbReference>
<evidence type="ECO:0000313" key="2">
    <source>
        <dbReference type="Proteomes" id="UP000553648"/>
    </source>
</evidence>
<dbReference type="AlphaFoldDB" id="A0A7L1DQ04"/>
<dbReference type="GO" id="GO:0003341">
    <property type="term" value="P:cilium movement"/>
    <property type="evidence" value="ECO:0007669"/>
    <property type="project" value="TreeGrafter"/>
</dbReference>
<protein>
    <submittedName>
        <fullName evidence="1">HYDIN protein</fullName>
    </submittedName>
</protein>
<accession>A0A7L1DQ04</accession>
<dbReference type="Proteomes" id="UP000553648">
    <property type="component" value="Unassembled WGS sequence"/>
</dbReference>
<dbReference type="PANTHER" id="PTHR23053">
    <property type="entry name" value="DLEC1 DELETED IN LUNG AND ESOPHAGEAL CANCER 1"/>
    <property type="match status" value="1"/>
</dbReference>
<dbReference type="GO" id="GO:0005930">
    <property type="term" value="C:axoneme"/>
    <property type="evidence" value="ECO:0007669"/>
    <property type="project" value="TreeGrafter"/>
</dbReference>